<dbReference type="Pfam" id="PF10926">
    <property type="entry name" value="DUF2800"/>
    <property type="match status" value="1"/>
</dbReference>
<name>A0ABR7NJN2_9FIRM</name>
<organism evidence="1 2">
    <name type="scientific">Yanshouia hominis</name>
    <dbReference type="NCBI Taxonomy" id="2763673"/>
    <lineage>
        <taxon>Bacteria</taxon>
        <taxon>Bacillati</taxon>
        <taxon>Bacillota</taxon>
        <taxon>Clostridia</taxon>
        <taxon>Eubacteriales</taxon>
        <taxon>Oscillospiraceae</taxon>
        <taxon>Yanshouia</taxon>
    </lineage>
</organism>
<dbReference type="InterPro" id="IPR021229">
    <property type="entry name" value="DUF2800"/>
</dbReference>
<gene>
    <name evidence="1" type="ORF">H8717_05405</name>
</gene>
<accession>A0ABR7NJN2</accession>
<keyword evidence="2" id="KW-1185">Reference proteome</keyword>
<comment type="caution">
    <text evidence="1">The sequence shown here is derived from an EMBL/GenBank/DDBJ whole genome shotgun (WGS) entry which is preliminary data.</text>
</comment>
<dbReference type="EMBL" id="JACRTB010000007">
    <property type="protein sequence ID" value="MBC8575848.1"/>
    <property type="molecule type" value="Genomic_DNA"/>
</dbReference>
<dbReference type="RefSeq" id="WP_262399418.1">
    <property type="nucleotide sequence ID" value="NZ_JACRTB010000007.1"/>
</dbReference>
<sequence length="408" mass="44011">MPTPAYHARLSPSSAARWINCPASVRLSEGAPDTASPHAEAGRLAHEIAELKARKKFVESIGPKKFANFLKKLQSSPHYAKEMDGYTDRYLDVLTEHTMSFAAKPVTALETPVPVGIITGENKPDGSPATGTADCIQIGGGVLWITDYKNGSGVPVDAVENPQMKLYALGALSLYRPFFGDTIRRVKMTIVQPALDSVSDWETTPDELERWAREIVAPAAEHARRGDTDPAPGGWCKSHFCPVFATCPGCAYEFRALEAFGCALPAEIAAPDAARLLDAGEVGDILTRAGTVKSWLKALEDWALSAVLAGKRIPGWKAVEGRSIRAFADQDAALETLQANGYPREVVYDWTPKSLSQLEKMLGKKVFDTLLGSQIIKPPGKPALAKESDPRPPCNAAAAAFETIREGE</sequence>
<evidence type="ECO:0000313" key="2">
    <source>
        <dbReference type="Proteomes" id="UP000658131"/>
    </source>
</evidence>
<evidence type="ECO:0000313" key="1">
    <source>
        <dbReference type="EMBL" id="MBC8575848.1"/>
    </source>
</evidence>
<protein>
    <submittedName>
        <fullName evidence="1">DUF2800 domain-containing protein</fullName>
    </submittedName>
</protein>
<proteinExistence type="predicted"/>
<reference evidence="1 2" key="1">
    <citation type="submission" date="2020-08" db="EMBL/GenBank/DDBJ databases">
        <title>Genome public.</title>
        <authorList>
            <person name="Liu C."/>
            <person name="Sun Q."/>
        </authorList>
    </citation>
    <scope>NUCLEOTIDE SEQUENCE [LARGE SCALE GENOMIC DNA]</scope>
    <source>
        <strain evidence="1 2">BX1</strain>
    </source>
</reference>
<dbReference type="Proteomes" id="UP000658131">
    <property type="component" value="Unassembled WGS sequence"/>
</dbReference>